<feature type="domain" description="Elongation factor G-binding protein C-terminal treble-clef zinc-finger" evidence="1">
    <location>
        <begin position="8"/>
        <end position="161"/>
    </location>
</feature>
<protein>
    <submittedName>
        <fullName evidence="2">FBP domain-containing protein</fullName>
    </submittedName>
</protein>
<dbReference type="RefSeq" id="WP_344648198.1">
    <property type="nucleotide sequence ID" value="NZ_BAAAGX010000007.1"/>
</dbReference>
<gene>
    <name evidence="2" type="ORF">GCM10009539_17150</name>
</gene>
<dbReference type="InterPro" id="IPR032330">
    <property type="entry name" value="EF-G-binding_C"/>
</dbReference>
<dbReference type="Proteomes" id="UP001500967">
    <property type="component" value="Unassembled WGS sequence"/>
</dbReference>
<organism evidence="2 3">
    <name type="scientific">Cryptosporangium japonicum</name>
    <dbReference type="NCBI Taxonomy" id="80872"/>
    <lineage>
        <taxon>Bacteria</taxon>
        <taxon>Bacillati</taxon>
        <taxon>Actinomycetota</taxon>
        <taxon>Actinomycetes</taxon>
        <taxon>Cryptosporangiales</taxon>
        <taxon>Cryptosporangiaceae</taxon>
        <taxon>Cryptosporangium</taxon>
    </lineage>
</organism>
<name>A0ABP3DHN6_9ACTN</name>
<evidence type="ECO:0000259" key="1">
    <source>
        <dbReference type="Pfam" id="PF16571"/>
    </source>
</evidence>
<proteinExistence type="predicted"/>
<evidence type="ECO:0000313" key="3">
    <source>
        <dbReference type="Proteomes" id="UP001500967"/>
    </source>
</evidence>
<evidence type="ECO:0000313" key="2">
    <source>
        <dbReference type="EMBL" id="GAA0232353.1"/>
    </source>
</evidence>
<comment type="caution">
    <text evidence="2">The sequence shown here is derived from an EMBL/GenBank/DDBJ whole genome shotgun (WGS) entry which is preliminary data.</text>
</comment>
<dbReference type="Pfam" id="PF16571">
    <property type="entry name" value="FBP_C"/>
    <property type="match status" value="1"/>
</dbReference>
<sequence length="164" mass="18047">MKQLAEPEIRGAFVNCSQGEAKRIPMARDLATRPWDDLDYLGWTDLSAPDRSYLATEHDGQLVAVVLRAATGPRGYTRRSLCSLCLTQHPGRGVTLMTARKTGAAGRQGNSVGTYVCSDLACSLYVRGRKKPAVGGRLEETLTVEDQITRLRLHLDAFLRNLES</sequence>
<dbReference type="EMBL" id="BAAAGX010000007">
    <property type="protein sequence ID" value="GAA0232353.1"/>
    <property type="molecule type" value="Genomic_DNA"/>
</dbReference>
<reference evidence="3" key="1">
    <citation type="journal article" date="2019" name="Int. J. Syst. Evol. Microbiol.">
        <title>The Global Catalogue of Microorganisms (GCM) 10K type strain sequencing project: providing services to taxonomists for standard genome sequencing and annotation.</title>
        <authorList>
            <consortium name="The Broad Institute Genomics Platform"/>
            <consortium name="The Broad Institute Genome Sequencing Center for Infectious Disease"/>
            <person name="Wu L."/>
            <person name="Ma J."/>
        </authorList>
    </citation>
    <scope>NUCLEOTIDE SEQUENCE [LARGE SCALE GENOMIC DNA]</scope>
    <source>
        <strain evidence="3">JCM 10425</strain>
    </source>
</reference>
<accession>A0ABP3DHN6</accession>
<keyword evidence="3" id="KW-1185">Reference proteome</keyword>